<evidence type="ECO:0000256" key="10">
    <source>
        <dbReference type="SAM" id="MobiDB-lite"/>
    </source>
</evidence>
<keyword evidence="5" id="KW-0808">Transferase</keyword>
<comment type="subcellular location">
    <subcellularLocation>
        <location evidence="2">Cell membrane</location>
    </subcellularLocation>
</comment>
<organism evidence="14 15">
    <name type="scientific">Streptomyces umbrinus</name>
    <dbReference type="NCBI Taxonomy" id="67370"/>
    <lineage>
        <taxon>Bacteria</taxon>
        <taxon>Bacillati</taxon>
        <taxon>Actinomycetota</taxon>
        <taxon>Actinomycetes</taxon>
        <taxon>Kitasatosporales</taxon>
        <taxon>Streptomycetaceae</taxon>
        <taxon>Streptomyces</taxon>
        <taxon>Streptomyces phaeochromogenes group</taxon>
    </lineage>
</organism>
<dbReference type="SUPFAM" id="SSF47384">
    <property type="entry name" value="Homodimeric domain of signal transducing histidine kinase"/>
    <property type="match status" value="1"/>
</dbReference>
<dbReference type="PANTHER" id="PTHR45436">
    <property type="entry name" value="SENSOR HISTIDINE KINASE YKOH"/>
    <property type="match status" value="1"/>
</dbReference>
<feature type="compositionally biased region" description="Low complexity" evidence="10">
    <location>
        <begin position="424"/>
        <end position="435"/>
    </location>
</feature>
<evidence type="ECO:0000313" key="14">
    <source>
        <dbReference type="EMBL" id="MDQ1025773.1"/>
    </source>
</evidence>
<reference evidence="14 15" key="1">
    <citation type="submission" date="2023-07" db="EMBL/GenBank/DDBJ databases">
        <title>Comparative genomics of wheat-associated soil bacteria to identify genetic determinants of phenazine resistance.</title>
        <authorList>
            <person name="Mouncey N."/>
        </authorList>
    </citation>
    <scope>NUCLEOTIDE SEQUENCE [LARGE SCALE GENOMIC DNA]</scope>
    <source>
        <strain evidence="14 15">V2I4</strain>
    </source>
</reference>
<dbReference type="InterPro" id="IPR036890">
    <property type="entry name" value="HATPase_C_sf"/>
</dbReference>
<evidence type="ECO:0000256" key="2">
    <source>
        <dbReference type="ARBA" id="ARBA00004236"/>
    </source>
</evidence>
<name>A0ABU0SQE4_9ACTN</name>
<dbReference type="SMART" id="SM00387">
    <property type="entry name" value="HATPase_c"/>
    <property type="match status" value="1"/>
</dbReference>
<dbReference type="Gene3D" id="1.10.287.130">
    <property type="match status" value="1"/>
</dbReference>
<keyword evidence="4" id="KW-0597">Phosphoprotein</keyword>
<keyword evidence="15" id="KW-1185">Reference proteome</keyword>
<keyword evidence="9" id="KW-0902">Two-component regulatory system</keyword>
<evidence type="ECO:0000313" key="15">
    <source>
        <dbReference type="Proteomes" id="UP001230328"/>
    </source>
</evidence>
<gene>
    <name evidence="14" type="ORF">QF035_003355</name>
</gene>
<evidence type="ECO:0000256" key="8">
    <source>
        <dbReference type="ARBA" id="ARBA00022989"/>
    </source>
</evidence>
<dbReference type="CDD" id="cd00075">
    <property type="entry name" value="HATPase"/>
    <property type="match status" value="1"/>
</dbReference>
<evidence type="ECO:0000259" key="13">
    <source>
        <dbReference type="PROSITE" id="PS50885"/>
    </source>
</evidence>
<dbReference type="EMBL" id="JAUSZI010000002">
    <property type="protein sequence ID" value="MDQ1025773.1"/>
    <property type="molecule type" value="Genomic_DNA"/>
</dbReference>
<protein>
    <recommendedName>
        <fullName evidence="3">histidine kinase</fullName>
        <ecNumber evidence="3">2.7.13.3</ecNumber>
    </recommendedName>
</protein>
<evidence type="ECO:0000256" key="1">
    <source>
        <dbReference type="ARBA" id="ARBA00000085"/>
    </source>
</evidence>
<dbReference type="SUPFAM" id="SSF55874">
    <property type="entry name" value="ATPase domain of HSP90 chaperone/DNA topoisomerase II/histidine kinase"/>
    <property type="match status" value="1"/>
</dbReference>
<feature type="transmembrane region" description="Helical" evidence="11">
    <location>
        <begin position="113"/>
        <end position="135"/>
    </location>
</feature>
<dbReference type="CDD" id="cd06225">
    <property type="entry name" value="HAMP"/>
    <property type="match status" value="1"/>
</dbReference>
<feature type="domain" description="HAMP" evidence="13">
    <location>
        <begin position="131"/>
        <end position="184"/>
    </location>
</feature>
<dbReference type="SMART" id="SM00304">
    <property type="entry name" value="HAMP"/>
    <property type="match status" value="1"/>
</dbReference>
<evidence type="ECO:0000256" key="3">
    <source>
        <dbReference type="ARBA" id="ARBA00012438"/>
    </source>
</evidence>
<accession>A0ABU0SQE4</accession>
<dbReference type="GO" id="GO:0016301">
    <property type="term" value="F:kinase activity"/>
    <property type="evidence" value="ECO:0007669"/>
    <property type="project" value="UniProtKB-KW"/>
</dbReference>
<evidence type="ECO:0000256" key="6">
    <source>
        <dbReference type="ARBA" id="ARBA00022692"/>
    </source>
</evidence>
<evidence type="ECO:0000256" key="5">
    <source>
        <dbReference type="ARBA" id="ARBA00022679"/>
    </source>
</evidence>
<dbReference type="PROSITE" id="PS50885">
    <property type="entry name" value="HAMP"/>
    <property type="match status" value="1"/>
</dbReference>
<sequence length="456" mass="47897">MRARLGLPAVLRIRGPKRMCGPKSLHGLRGIRGPQSIRWRLTLLYSGLFVVAGAVLLALTYALMSERGEQVSVTRPDVPPRGAGAPAVQGYVREQLVAQRSDQLHQLFVESGVALGVMALASLVLGWLVAGRVLAPLRRMTGAVRRISADALHRRLAVAGPADELKDLADTFDDLLARLEGAFEAQRRFVANASHELRTPLTLQQAVIDVALADPGADAGTLRAACLRMRAAGQEQERLIEALLTLALSQRGVPEREFVDLSVVAGELLPDGGPRVSAELSPAALVGDPQLIGRLVSNLVENAVRHNVPPGEGGWVSVWTGVVDGCASLRVVNSGPVVPGDQVGVLFEPFRRVGAERVRARDRAREGSGLGLSIVAAIAAAHGGVVEARARGEGGLWVEVVFPPPPPLPIPVPDSGAPPPNPRSSSVGCGSPVVGRAVPRAPERRGCAPTSSPSGD</sequence>
<dbReference type="SMART" id="SM00388">
    <property type="entry name" value="HisKA"/>
    <property type="match status" value="1"/>
</dbReference>
<comment type="catalytic activity">
    <reaction evidence="1">
        <text>ATP + protein L-histidine = ADP + protein N-phospho-L-histidine.</text>
        <dbReference type="EC" id="2.7.13.3"/>
    </reaction>
</comment>
<dbReference type="SUPFAM" id="SSF158472">
    <property type="entry name" value="HAMP domain-like"/>
    <property type="match status" value="1"/>
</dbReference>
<dbReference type="InterPro" id="IPR003594">
    <property type="entry name" value="HATPase_dom"/>
</dbReference>
<keyword evidence="8 11" id="KW-1133">Transmembrane helix</keyword>
<feature type="transmembrane region" description="Helical" evidence="11">
    <location>
        <begin position="42"/>
        <end position="64"/>
    </location>
</feature>
<evidence type="ECO:0000256" key="11">
    <source>
        <dbReference type="SAM" id="Phobius"/>
    </source>
</evidence>
<evidence type="ECO:0000259" key="12">
    <source>
        <dbReference type="PROSITE" id="PS50109"/>
    </source>
</evidence>
<dbReference type="Gene3D" id="6.10.340.10">
    <property type="match status" value="1"/>
</dbReference>
<evidence type="ECO:0000256" key="4">
    <source>
        <dbReference type="ARBA" id="ARBA00022553"/>
    </source>
</evidence>
<dbReference type="Pfam" id="PF02518">
    <property type="entry name" value="HATPase_c"/>
    <property type="match status" value="1"/>
</dbReference>
<keyword evidence="11" id="KW-0472">Membrane</keyword>
<proteinExistence type="predicted"/>
<dbReference type="Gene3D" id="3.30.565.10">
    <property type="entry name" value="Histidine kinase-like ATPase, C-terminal domain"/>
    <property type="match status" value="1"/>
</dbReference>
<dbReference type="InterPro" id="IPR050428">
    <property type="entry name" value="TCS_sensor_his_kinase"/>
</dbReference>
<dbReference type="InterPro" id="IPR003660">
    <property type="entry name" value="HAMP_dom"/>
</dbReference>
<dbReference type="Pfam" id="PF00672">
    <property type="entry name" value="HAMP"/>
    <property type="match status" value="1"/>
</dbReference>
<keyword evidence="6 11" id="KW-0812">Transmembrane</keyword>
<evidence type="ECO:0000256" key="7">
    <source>
        <dbReference type="ARBA" id="ARBA00022777"/>
    </source>
</evidence>
<dbReference type="InterPro" id="IPR005467">
    <property type="entry name" value="His_kinase_dom"/>
</dbReference>
<dbReference type="InterPro" id="IPR003661">
    <property type="entry name" value="HisK_dim/P_dom"/>
</dbReference>
<feature type="compositionally biased region" description="Pro residues" evidence="10">
    <location>
        <begin position="409"/>
        <end position="422"/>
    </location>
</feature>
<dbReference type="PANTHER" id="PTHR45436:SF16">
    <property type="entry name" value="HISTIDINE KINASE"/>
    <property type="match status" value="1"/>
</dbReference>
<dbReference type="EC" id="2.7.13.3" evidence="3"/>
<dbReference type="Proteomes" id="UP001230328">
    <property type="component" value="Unassembled WGS sequence"/>
</dbReference>
<dbReference type="RefSeq" id="WP_307521109.1">
    <property type="nucleotide sequence ID" value="NZ_JAUSZI010000002.1"/>
</dbReference>
<evidence type="ECO:0000256" key="9">
    <source>
        <dbReference type="ARBA" id="ARBA00023012"/>
    </source>
</evidence>
<dbReference type="Pfam" id="PF00512">
    <property type="entry name" value="HisKA"/>
    <property type="match status" value="1"/>
</dbReference>
<dbReference type="InterPro" id="IPR036097">
    <property type="entry name" value="HisK_dim/P_sf"/>
</dbReference>
<dbReference type="PROSITE" id="PS50109">
    <property type="entry name" value="HIS_KIN"/>
    <property type="match status" value="1"/>
</dbReference>
<keyword evidence="7 14" id="KW-0418">Kinase</keyword>
<feature type="region of interest" description="Disordered" evidence="10">
    <location>
        <begin position="409"/>
        <end position="456"/>
    </location>
</feature>
<feature type="domain" description="Histidine kinase" evidence="12">
    <location>
        <begin position="192"/>
        <end position="406"/>
    </location>
</feature>
<dbReference type="CDD" id="cd00082">
    <property type="entry name" value="HisKA"/>
    <property type="match status" value="1"/>
</dbReference>
<comment type="caution">
    <text evidence="14">The sequence shown here is derived from an EMBL/GenBank/DDBJ whole genome shotgun (WGS) entry which is preliminary data.</text>
</comment>